<dbReference type="InterPro" id="IPR036873">
    <property type="entry name" value="Rhodanese-like_dom_sf"/>
</dbReference>
<dbReference type="RefSeq" id="WP_009534466.1">
    <property type="nucleotide sequence ID" value="NZ_KE148312.1"/>
</dbReference>
<dbReference type="AlphaFoldDB" id="G9WMM1"/>
<evidence type="ECO:0000256" key="1">
    <source>
        <dbReference type="SAM" id="MobiDB-lite"/>
    </source>
</evidence>
<dbReference type="PROSITE" id="PS51257">
    <property type="entry name" value="PROKAR_LIPOPROTEIN"/>
    <property type="match status" value="1"/>
</dbReference>
<feature type="region of interest" description="Disordered" evidence="1">
    <location>
        <begin position="20"/>
        <end position="57"/>
    </location>
</feature>
<evidence type="ECO:0000313" key="4">
    <source>
        <dbReference type="EMBL" id="EHL11774.1"/>
    </source>
</evidence>
<feature type="chain" id="PRO_5039702180" description="Rhodanese domain-containing protein" evidence="2">
    <location>
        <begin position="23"/>
        <end position="265"/>
    </location>
</feature>
<keyword evidence="5" id="KW-1185">Reference proteome</keyword>
<dbReference type="STRING" id="796943.HMPREF9625_00604"/>
<gene>
    <name evidence="4" type="ORF">HMPREF9625_00604</name>
</gene>
<reference evidence="4" key="1">
    <citation type="submission" date="2011-08" db="EMBL/GenBank/DDBJ databases">
        <authorList>
            <consortium name="The Broad Institute Genome Sequencing Platform"/>
            <person name="Earl A."/>
            <person name="Ward D."/>
            <person name="Feldgarden M."/>
            <person name="Gevers D."/>
            <person name="Sizova M."/>
            <person name="Hazen A."/>
            <person name="Epstein S."/>
            <person name="Young S.K."/>
            <person name="Zeng Q."/>
            <person name="Gargeya S."/>
            <person name="Fitzgerald M."/>
            <person name="Haas B."/>
            <person name="Abouelleil A."/>
            <person name="Alvarado L."/>
            <person name="Arachchi H.M."/>
            <person name="Berlin A."/>
            <person name="Brown A."/>
            <person name="Chapman S.B."/>
            <person name="Chen Z."/>
            <person name="Dunbar C."/>
            <person name="Freedman E."/>
            <person name="Gearin G."/>
            <person name="Gellesch M."/>
            <person name="Goldberg J."/>
            <person name="Griggs A."/>
            <person name="Gujja S."/>
            <person name="Heiman D."/>
            <person name="Howarth C."/>
            <person name="Larson L."/>
            <person name="Lui A."/>
            <person name="MacDonald P.J.P."/>
            <person name="Montmayeur A."/>
            <person name="Murphy C."/>
            <person name="Neiman D."/>
            <person name="Pearson M."/>
            <person name="Priest M."/>
            <person name="Roberts A."/>
            <person name="Saif S."/>
            <person name="Shea T."/>
            <person name="Shenoy N."/>
            <person name="Sisk P."/>
            <person name="Stolte C."/>
            <person name="Sykes S."/>
            <person name="Wortman J."/>
            <person name="Nusbaum C."/>
            <person name="Birren B."/>
        </authorList>
    </citation>
    <scope>NUCLEOTIDE SEQUENCE [LARGE SCALE GENOMIC DNA]</scope>
    <source>
        <strain evidence="4">ACB1</strain>
    </source>
</reference>
<protein>
    <recommendedName>
        <fullName evidence="3">Rhodanese domain-containing protein</fullName>
    </recommendedName>
</protein>
<dbReference type="HOGENOM" id="CLU_097478_0_0_9"/>
<feature type="signal peptide" evidence="2">
    <location>
        <begin position="1"/>
        <end position="22"/>
    </location>
</feature>
<dbReference type="SUPFAM" id="SSF52821">
    <property type="entry name" value="Rhodanese/Cell cycle control phosphatase"/>
    <property type="match status" value="2"/>
</dbReference>
<dbReference type="PROSITE" id="PS50206">
    <property type="entry name" value="RHODANESE_3"/>
    <property type="match status" value="2"/>
</dbReference>
<sequence>MKKKSLALAAFLAMGLSLTACGNGGSTKTETKQETSAASEGSEKAEEKKDEKTDSAKAEVKEIKGDAIKKIVEDKKEKENYLIIDVRSAEEYAKGHINFAINMPLDTIKDHLSEIEDWKDKNVILYCNSGKMSGEAADILVSNGFTKVFNGEGVKKFSYDLKTFGNIRAKELMEKAKDALVVDAREAKDFEAGHFATAVNVNSEDPATIDAILPDDKNTLIITHCYSGNRSAVAAEYIASKGYTNVWNCLDGTKEVEYDFSKGDK</sequence>
<dbReference type="PANTHER" id="PTHR43031">
    <property type="entry name" value="FAD-DEPENDENT OXIDOREDUCTASE"/>
    <property type="match status" value="1"/>
</dbReference>
<dbReference type="SMART" id="SM00450">
    <property type="entry name" value="RHOD"/>
    <property type="match status" value="2"/>
</dbReference>
<evidence type="ECO:0000259" key="3">
    <source>
        <dbReference type="PROSITE" id="PS50206"/>
    </source>
</evidence>
<comment type="caution">
    <text evidence="4">The sequence shown here is derived from an EMBL/GenBank/DDBJ whole genome shotgun (WGS) entry which is preliminary data.</text>
</comment>
<dbReference type="EMBL" id="AFZC02000003">
    <property type="protein sequence ID" value="EHL11774.1"/>
    <property type="molecule type" value="Genomic_DNA"/>
</dbReference>
<name>G9WMM1_9FIRM</name>
<evidence type="ECO:0000313" key="5">
    <source>
        <dbReference type="Proteomes" id="UP000018461"/>
    </source>
</evidence>
<organism evidence="4 5">
    <name type="scientific">Oribacterium parvum ACB1</name>
    <dbReference type="NCBI Taxonomy" id="796943"/>
    <lineage>
        <taxon>Bacteria</taxon>
        <taxon>Bacillati</taxon>
        <taxon>Bacillota</taxon>
        <taxon>Clostridia</taxon>
        <taxon>Lachnospirales</taxon>
        <taxon>Lachnospiraceae</taxon>
        <taxon>Oribacterium</taxon>
    </lineage>
</organism>
<dbReference type="PANTHER" id="PTHR43031:SF18">
    <property type="entry name" value="RHODANESE-RELATED SULFURTRANSFERASES"/>
    <property type="match status" value="1"/>
</dbReference>
<evidence type="ECO:0000256" key="2">
    <source>
        <dbReference type="SAM" id="SignalP"/>
    </source>
</evidence>
<dbReference type="InterPro" id="IPR001763">
    <property type="entry name" value="Rhodanese-like_dom"/>
</dbReference>
<reference evidence="4" key="2">
    <citation type="submission" date="2013-03" db="EMBL/GenBank/DDBJ databases">
        <title>The Genome Sequence of Oribacterium sp. ACB1.</title>
        <authorList>
            <consortium name="The Broad Institute Genomics Platform"/>
            <consortium name="The Broad Institute Genome Sequencing Center for Infectious Disease"/>
            <person name="Earl A."/>
            <person name="Ward D."/>
            <person name="Feldgarden M."/>
            <person name="Gevers D."/>
            <person name="Sizova M."/>
            <person name="Hazen A."/>
            <person name="Epstein S."/>
            <person name="Walker B."/>
            <person name="Young S."/>
            <person name="Zeng Q."/>
            <person name="Gargeya S."/>
            <person name="Fitzgerald M."/>
            <person name="Haas B."/>
            <person name="Abouelleil A."/>
            <person name="Allen A.W."/>
            <person name="Alvarado L."/>
            <person name="Arachchi H.M."/>
            <person name="Berlin A.M."/>
            <person name="Chapman S.B."/>
            <person name="Gainer-Dewar J."/>
            <person name="Goldberg J."/>
            <person name="Griggs A."/>
            <person name="Gujja S."/>
            <person name="Hansen M."/>
            <person name="Howarth C."/>
            <person name="Imamovic A."/>
            <person name="Ireland A."/>
            <person name="Larimer J."/>
            <person name="McCowan C."/>
            <person name="Murphy C."/>
            <person name="Pearson M."/>
            <person name="Poon T.W."/>
            <person name="Priest M."/>
            <person name="Roberts A."/>
            <person name="Saif S."/>
            <person name="Shea T."/>
            <person name="Sisk P."/>
            <person name="Sykes S."/>
            <person name="Wortman J."/>
            <person name="Nusbaum C."/>
            <person name="Birren B."/>
        </authorList>
    </citation>
    <scope>NUCLEOTIDE SEQUENCE [LARGE SCALE GENOMIC DNA]</scope>
    <source>
        <strain evidence="4">ACB1</strain>
    </source>
</reference>
<dbReference type="Pfam" id="PF00581">
    <property type="entry name" value="Rhodanese"/>
    <property type="match status" value="2"/>
</dbReference>
<dbReference type="CDD" id="cd00158">
    <property type="entry name" value="RHOD"/>
    <property type="match status" value="2"/>
</dbReference>
<dbReference type="Gene3D" id="3.40.250.10">
    <property type="entry name" value="Rhodanese-like domain"/>
    <property type="match status" value="2"/>
</dbReference>
<feature type="domain" description="Rhodanese" evidence="3">
    <location>
        <begin position="175"/>
        <end position="265"/>
    </location>
</feature>
<dbReference type="PATRIC" id="fig|796943.3.peg.1000"/>
<keyword evidence="2" id="KW-0732">Signal</keyword>
<accession>G9WMM1</accession>
<feature type="domain" description="Rhodanese" evidence="3">
    <location>
        <begin position="77"/>
        <end position="155"/>
    </location>
</feature>
<feature type="compositionally biased region" description="Basic and acidic residues" evidence="1">
    <location>
        <begin position="41"/>
        <end position="57"/>
    </location>
</feature>
<dbReference type="Proteomes" id="UP000018461">
    <property type="component" value="Unassembled WGS sequence"/>
</dbReference>
<proteinExistence type="predicted"/>
<dbReference type="InterPro" id="IPR050229">
    <property type="entry name" value="GlpE_sulfurtransferase"/>
</dbReference>